<dbReference type="PROSITE" id="PS50908">
    <property type="entry name" value="RWD"/>
    <property type="match status" value="1"/>
</dbReference>
<dbReference type="InterPro" id="IPR039456">
    <property type="entry name" value="WDR59_mRING-H2-C3H3C2"/>
</dbReference>
<keyword evidence="7" id="KW-1185">Reference proteome</keyword>
<organism evidence="6 7">
    <name type="scientific">Bemisia tabaci</name>
    <name type="common">Sweetpotato whitefly</name>
    <name type="synonym">Aleurodes tabaci</name>
    <dbReference type="NCBI Taxonomy" id="7038"/>
    <lineage>
        <taxon>Eukaryota</taxon>
        <taxon>Metazoa</taxon>
        <taxon>Ecdysozoa</taxon>
        <taxon>Arthropoda</taxon>
        <taxon>Hexapoda</taxon>
        <taxon>Insecta</taxon>
        <taxon>Pterygota</taxon>
        <taxon>Neoptera</taxon>
        <taxon>Paraneoptera</taxon>
        <taxon>Hemiptera</taxon>
        <taxon>Sternorrhyncha</taxon>
        <taxon>Aleyrodoidea</taxon>
        <taxon>Aleyrodidae</taxon>
        <taxon>Aleyrodinae</taxon>
        <taxon>Bemisia</taxon>
    </lineage>
</organism>
<keyword evidence="2" id="KW-0677">Repeat</keyword>
<dbReference type="GO" id="GO:0035591">
    <property type="term" value="F:signaling adaptor activity"/>
    <property type="evidence" value="ECO:0007669"/>
    <property type="project" value="TreeGrafter"/>
</dbReference>
<evidence type="ECO:0000259" key="5">
    <source>
        <dbReference type="PROSITE" id="PS50908"/>
    </source>
</evidence>
<evidence type="ECO:0000313" key="6">
    <source>
        <dbReference type="EMBL" id="CAH0389055.1"/>
    </source>
</evidence>
<dbReference type="CDD" id="cd16692">
    <property type="entry name" value="mRING-H2-C3H3C2_WDR59"/>
    <property type="match status" value="1"/>
</dbReference>
<dbReference type="Proteomes" id="UP001152759">
    <property type="component" value="Chromosome 4"/>
</dbReference>
<evidence type="ECO:0000256" key="1">
    <source>
        <dbReference type="ARBA" id="ARBA00022574"/>
    </source>
</evidence>
<dbReference type="SMART" id="SM00320">
    <property type="entry name" value="WD40"/>
    <property type="match status" value="4"/>
</dbReference>
<dbReference type="GO" id="GO:0034198">
    <property type="term" value="P:cellular response to amino acid starvation"/>
    <property type="evidence" value="ECO:0007669"/>
    <property type="project" value="TreeGrafter"/>
</dbReference>
<dbReference type="InterPro" id="IPR001680">
    <property type="entry name" value="WD40_rpt"/>
</dbReference>
<gene>
    <name evidence="6" type="ORF">BEMITA_LOCUS7927</name>
</gene>
<dbReference type="InterPro" id="IPR049567">
    <property type="entry name" value="WDR59-like"/>
</dbReference>
<dbReference type="InterPro" id="IPR019775">
    <property type="entry name" value="WD40_repeat_CS"/>
</dbReference>
<dbReference type="GO" id="GO:0035859">
    <property type="term" value="C:Seh1-associated complex"/>
    <property type="evidence" value="ECO:0007669"/>
    <property type="project" value="TreeGrafter"/>
</dbReference>
<dbReference type="PROSITE" id="PS00678">
    <property type="entry name" value="WD_REPEATS_1"/>
    <property type="match status" value="1"/>
</dbReference>
<dbReference type="InterPro" id="IPR049566">
    <property type="entry name" value="WDR59_RTC1-like_RING_Znf"/>
</dbReference>
<sequence>MATRWSSEYIIAEHKDMQANAMAVDSSGTYVLLAGRRYLAIKNLNDPTDNLRKFPRQSKFDVGTAEWNLTSPNKHLCAISTNQRIEILSWQQTGELSLYLTLQWHTRVVTALNWHHSDPNLLASCSIDTFTHLWDIRESRKPAISLSAVSGATQVKWNRISRHLLATAHNGDVKIWDQRKGTAPVQYIAAHLANIHALDWSPSTENQLATSSQDCTVKFFDTTSPRRAETIITASSPVWRARYTPFGHGLLMVVVPPMRRGENSLLLWNLNNPSVPVHTFVGHTDVILEFEWRKTLKENTDYQLITWSKDQTLRIWQIEPFLQELCGHQCDSEPTLSSADESEIMSNGTTIVEEVNGVLTGSDCSSLEVSSDKFSDDQEPSIKYSHQPKTLQQEFSLVSVNSNNIQFEKMDVINRYCALTAVFYSHIVELLISFPPSYPFDAAPVFQLGPATNIDNINKTKILKVLKLTAIQRVKKNRTCLEPCLRQLVSTLETIYQNEENDKNTMKSVISSMERQNIFSSFQDAFVPFPRTSGAKFCNVGILVCFCRPSTAKKMSSKPESLTPRALSALGGFNPPSLLQAGNTLSAYYFQDRKTKPPIRLRNLHVNRRGVPGITTSPVKMIKFAVHVYDVSALFLANRQLAERYVLDNHDIVSMCQRNAQAAASVGRRDLVQMWTLASLASTPPMQSNDSLDDEPPWSAHPFTRNMIHSLISHYSQQHDVQTAAMLCCAFGTKTENQDSKIHHPHKSSHRITLGKWWLKSGGGSSYHTVHQADMTLEGWTSNPKKQNRSNSWSESLDDLLMLQNIVEHREVSETDGGEKFRILEDSNSRLYDEYKKAYAELLHRWQLLDARCMVLKYISSPNETHKGIEFVTECPSCRQSIRDSYCSTCKALPLQCVICHLSVRGSTNFCLVCGHGGHTNHLLDWFKKEEMCPTGCGCACLKESANVLE</sequence>
<accession>A0A9P0F5M9</accession>
<dbReference type="InterPro" id="IPR036322">
    <property type="entry name" value="WD40_repeat_dom_sf"/>
</dbReference>
<dbReference type="PANTHER" id="PTHR46170">
    <property type="entry name" value="GATOR COMPLEX PROTEIN WDR59"/>
    <property type="match status" value="1"/>
</dbReference>
<dbReference type="GO" id="GO:0005774">
    <property type="term" value="C:vacuolar membrane"/>
    <property type="evidence" value="ECO:0007669"/>
    <property type="project" value="TreeGrafter"/>
</dbReference>
<dbReference type="InterPro" id="IPR006575">
    <property type="entry name" value="RWD_dom"/>
</dbReference>
<dbReference type="InterPro" id="IPR015943">
    <property type="entry name" value="WD40/YVTN_repeat-like_dom_sf"/>
</dbReference>
<proteinExistence type="inferred from homology"/>
<comment type="similarity">
    <text evidence="3">Belongs to the WD repeat WDR59 family.</text>
</comment>
<dbReference type="PROSITE" id="PS50082">
    <property type="entry name" value="WD_REPEATS_2"/>
    <property type="match status" value="2"/>
</dbReference>
<feature type="repeat" description="WD" evidence="4">
    <location>
        <begin position="102"/>
        <end position="144"/>
    </location>
</feature>
<name>A0A9P0F5M9_BEMTA</name>
<evidence type="ECO:0000256" key="4">
    <source>
        <dbReference type="PROSITE-ProRule" id="PRU00221"/>
    </source>
</evidence>
<evidence type="ECO:0000256" key="3">
    <source>
        <dbReference type="ARBA" id="ARBA00038452"/>
    </source>
</evidence>
<dbReference type="Pfam" id="PF00400">
    <property type="entry name" value="WD40"/>
    <property type="match status" value="2"/>
</dbReference>
<dbReference type="EMBL" id="OU963865">
    <property type="protein sequence ID" value="CAH0389055.1"/>
    <property type="molecule type" value="Genomic_DNA"/>
</dbReference>
<evidence type="ECO:0000313" key="7">
    <source>
        <dbReference type="Proteomes" id="UP001152759"/>
    </source>
</evidence>
<dbReference type="PANTHER" id="PTHR46170:SF1">
    <property type="entry name" value="GATOR COMPLEX PROTEIN WDR59"/>
    <property type="match status" value="1"/>
</dbReference>
<dbReference type="Gene3D" id="2.130.10.10">
    <property type="entry name" value="YVTN repeat-like/Quinoprotein amine dehydrogenase"/>
    <property type="match status" value="2"/>
</dbReference>
<protein>
    <recommendedName>
        <fullName evidence="5">RWD domain-containing protein</fullName>
    </recommendedName>
</protein>
<feature type="repeat" description="WD" evidence="4">
    <location>
        <begin position="188"/>
        <end position="230"/>
    </location>
</feature>
<reference evidence="6" key="1">
    <citation type="submission" date="2021-12" db="EMBL/GenBank/DDBJ databases">
        <authorList>
            <person name="King R."/>
        </authorList>
    </citation>
    <scope>NUCLEOTIDE SEQUENCE</scope>
</reference>
<dbReference type="Pfam" id="PF17120">
    <property type="entry name" value="zf-RING_16"/>
    <property type="match status" value="1"/>
</dbReference>
<dbReference type="AlphaFoldDB" id="A0A9P0F5M9"/>
<evidence type="ECO:0000256" key="2">
    <source>
        <dbReference type="ARBA" id="ARBA00022737"/>
    </source>
</evidence>
<feature type="domain" description="RWD" evidence="5">
    <location>
        <begin position="393"/>
        <end position="495"/>
    </location>
</feature>
<dbReference type="SUPFAM" id="SSF50978">
    <property type="entry name" value="WD40 repeat-like"/>
    <property type="match status" value="1"/>
</dbReference>
<keyword evidence="1 4" id="KW-0853">WD repeat</keyword>
<dbReference type="GO" id="GO:1904263">
    <property type="term" value="P:positive regulation of TORC1 signaling"/>
    <property type="evidence" value="ECO:0007669"/>
    <property type="project" value="TreeGrafter"/>
</dbReference>